<dbReference type="OrthoDB" id="10549188at2759"/>
<proteinExistence type="predicted"/>
<dbReference type="AlphaFoldDB" id="A0A9W9ZVI6"/>
<evidence type="ECO:0000313" key="2">
    <source>
        <dbReference type="Proteomes" id="UP001163046"/>
    </source>
</evidence>
<organism evidence="1 2">
    <name type="scientific">Desmophyllum pertusum</name>
    <dbReference type="NCBI Taxonomy" id="174260"/>
    <lineage>
        <taxon>Eukaryota</taxon>
        <taxon>Metazoa</taxon>
        <taxon>Cnidaria</taxon>
        <taxon>Anthozoa</taxon>
        <taxon>Hexacorallia</taxon>
        <taxon>Scleractinia</taxon>
        <taxon>Caryophylliina</taxon>
        <taxon>Caryophylliidae</taxon>
        <taxon>Desmophyllum</taxon>
    </lineage>
</organism>
<dbReference type="Proteomes" id="UP001163046">
    <property type="component" value="Unassembled WGS sequence"/>
</dbReference>
<protein>
    <submittedName>
        <fullName evidence="1">Uncharacterized protein</fullName>
    </submittedName>
</protein>
<feature type="non-terminal residue" evidence="1">
    <location>
        <position position="1"/>
    </location>
</feature>
<comment type="caution">
    <text evidence="1">The sequence shown here is derived from an EMBL/GenBank/DDBJ whole genome shotgun (WGS) entry which is preliminary data.</text>
</comment>
<dbReference type="EMBL" id="MU825803">
    <property type="protein sequence ID" value="KAJ7387994.1"/>
    <property type="molecule type" value="Genomic_DNA"/>
</dbReference>
<keyword evidence="2" id="KW-1185">Reference proteome</keyword>
<accession>A0A9W9ZVI6</accession>
<reference evidence="1" key="1">
    <citation type="submission" date="2023-01" db="EMBL/GenBank/DDBJ databases">
        <title>Genome assembly of the deep-sea coral Lophelia pertusa.</title>
        <authorList>
            <person name="Herrera S."/>
            <person name="Cordes E."/>
        </authorList>
    </citation>
    <scope>NUCLEOTIDE SEQUENCE</scope>
    <source>
        <strain evidence="1">USNM1676648</strain>
        <tissue evidence="1">Polyp</tissue>
    </source>
</reference>
<evidence type="ECO:0000313" key="1">
    <source>
        <dbReference type="EMBL" id="KAJ7387994.1"/>
    </source>
</evidence>
<name>A0A9W9ZVI6_9CNID</name>
<gene>
    <name evidence="1" type="ORF">OS493_040532</name>
</gene>
<sequence length="121" mass="14461">MFEMQYLITLADNDIQEIFWKTYELSKDDCYPAEMQKELKIAKIKKKIGINTRKQALQFRQEAFEAETEMKKDALDVEMHQIELQENQVNKQMELFKALINKQTQLFCCLQVKFLSMLNDL</sequence>